<name>A0ACB8RRX9_9AGAM</name>
<accession>A0ACB8RRX9</accession>
<protein>
    <submittedName>
        <fullName evidence="1">Uncharacterized protein</fullName>
    </submittedName>
</protein>
<organism evidence="1 2">
    <name type="scientific">Auriscalpium vulgare</name>
    <dbReference type="NCBI Taxonomy" id="40419"/>
    <lineage>
        <taxon>Eukaryota</taxon>
        <taxon>Fungi</taxon>
        <taxon>Dikarya</taxon>
        <taxon>Basidiomycota</taxon>
        <taxon>Agaricomycotina</taxon>
        <taxon>Agaricomycetes</taxon>
        <taxon>Russulales</taxon>
        <taxon>Auriscalpiaceae</taxon>
        <taxon>Auriscalpium</taxon>
    </lineage>
</organism>
<proteinExistence type="predicted"/>
<reference evidence="1" key="2">
    <citation type="journal article" date="2022" name="New Phytol.">
        <title>Evolutionary transition to the ectomycorrhizal habit in the genomes of a hyperdiverse lineage of mushroom-forming fungi.</title>
        <authorList>
            <person name="Looney B."/>
            <person name="Miyauchi S."/>
            <person name="Morin E."/>
            <person name="Drula E."/>
            <person name="Courty P.E."/>
            <person name="Kohler A."/>
            <person name="Kuo A."/>
            <person name="LaButti K."/>
            <person name="Pangilinan J."/>
            <person name="Lipzen A."/>
            <person name="Riley R."/>
            <person name="Andreopoulos W."/>
            <person name="He G."/>
            <person name="Johnson J."/>
            <person name="Nolan M."/>
            <person name="Tritt A."/>
            <person name="Barry K.W."/>
            <person name="Grigoriev I.V."/>
            <person name="Nagy L.G."/>
            <person name="Hibbett D."/>
            <person name="Henrissat B."/>
            <person name="Matheny P.B."/>
            <person name="Labbe J."/>
            <person name="Martin F.M."/>
        </authorList>
    </citation>
    <scope>NUCLEOTIDE SEQUENCE</scope>
    <source>
        <strain evidence="1">FP105234-sp</strain>
    </source>
</reference>
<comment type="caution">
    <text evidence="1">The sequence shown here is derived from an EMBL/GenBank/DDBJ whole genome shotgun (WGS) entry which is preliminary data.</text>
</comment>
<reference evidence="1" key="1">
    <citation type="submission" date="2021-02" db="EMBL/GenBank/DDBJ databases">
        <authorList>
            <consortium name="DOE Joint Genome Institute"/>
            <person name="Ahrendt S."/>
            <person name="Looney B.P."/>
            <person name="Miyauchi S."/>
            <person name="Morin E."/>
            <person name="Drula E."/>
            <person name="Courty P.E."/>
            <person name="Chicoki N."/>
            <person name="Fauchery L."/>
            <person name="Kohler A."/>
            <person name="Kuo A."/>
            <person name="Labutti K."/>
            <person name="Pangilinan J."/>
            <person name="Lipzen A."/>
            <person name="Riley R."/>
            <person name="Andreopoulos W."/>
            <person name="He G."/>
            <person name="Johnson J."/>
            <person name="Barry K.W."/>
            <person name="Grigoriev I.V."/>
            <person name="Nagy L."/>
            <person name="Hibbett D."/>
            <person name="Henrissat B."/>
            <person name="Matheny P.B."/>
            <person name="Labbe J."/>
            <person name="Martin F."/>
        </authorList>
    </citation>
    <scope>NUCLEOTIDE SEQUENCE</scope>
    <source>
        <strain evidence="1">FP105234-sp</strain>
    </source>
</reference>
<dbReference type="EMBL" id="MU275930">
    <property type="protein sequence ID" value="KAI0046253.1"/>
    <property type="molecule type" value="Genomic_DNA"/>
</dbReference>
<gene>
    <name evidence="1" type="ORF">FA95DRAFT_1573276</name>
</gene>
<evidence type="ECO:0000313" key="2">
    <source>
        <dbReference type="Proteomes" id="UP000814033"/>
    </source>
</evidence>
<dbReference type="Proteomes" id="UP000814033">
    <property type="component" value="Unassembled WGS sequence"/>
</dbReference>
<sequence length="208" mass="22656">MSLSSLSQCALDGSSELRKQPSMDRDEMLGLKDLETMIIRAERKRSRYLSSIESQQDGPGLGRSSTMGAHAMCMSYSVRSSHGKRKAGPDADEQPRIDLQMRCSAMVQWGARSTETSEAAMKLLQEVTESELGIALAVLQTRTVPPGDLPDQPTPLSPPEQVLRLNSDEVRGASAGAGCVESSAGPSAWTPRYCLTVHRWDHQDGRIP</sequence>
<keyword evidence="2" id="KW-1185">Reference proteome</keyword>
<evidence type="ECO:0000313" key="1">
    <source>
        <dbReference type="EMBL" id="KAI0046253.1"/>
    </source>
</evidence>